<evidence type="ECO:0000256" key="5">
    <source>
        <dbReference type="ARBA" id="ARBA00022692"/>
    </source>
</evidence>
<dbReference type="Gene3D" id="1.20.1530.20">
    <property type="match status" value="1"/>
</dbReference>
<dbReference type="STRING" id="1603606.DSOUD_1260"/>
<evidence type="ECO:0000313" key="10">
    <source>
        <dbReference type="Proteomes" id="UP000057158"/>
    </source>
</evidence>
<feature type="transmembrane region" description="Helical" evidence="8">
    <location>
        <begin position="163"/>
        <end position="186"/>
    </location>
</feature>
<evidence type="ECO:0000256" key="1">
    <source>
        <dbReference type="ARBA" id="ARBA00004651"/>
    </source>
</evidence>
<dbReference type="Pfam" id="PF03547">
    <property type="entry name" value="Mem_trans"/>
    <property type="match status" value="1"/>
</dbReference>
<feature type="transmembrane region" description="Helical" evidence="8">
    <location>
        <begin position="226"/>
        <end position="252"/>
    </location>
</feature>
<evidence type="ECO:0000256" key="2">
    <source>
        <dbReference type="ARBA" id="ARBA00010145"/>
    </source>
</evidence>
<evidence type="ECO:0000256" key="8">
    <source>
        <dbReference type="SAM" id="Phobius"/>
    </source>
</evidence>
<dbReference type="PANTHER" id="PTHR36838:SF4">
    <property type="entry name" value="AUXIN EFFLUX CARRIER FAMILY PROTEIN"/>
    <property type="match status" value="1"/>
</dbReference>
<accession>A0A0M4CVZ7</accession>
<dbReference type="InterPro" id="IPR038770">
    <property type="entry name" value="Na+/solute_symporter_sf"/>
</dbReference>
<evidence type="ECO:0000256" key="6">
    <source>
        <dbReference type="ARBA" id="ARBA00022989"/>
    </source>
</evidence>
<dbReference type="EMBL" id="CP010802">
    <property type="protein sequence ID" value="ALC16041.1"/>
    <property type="molecule type" value="Genomic_DNA"/>
</dbReference>
<gene>
    <name evidence="9" type="ORF">DSOUD_1260</name>
</gene>
<feature type="transmembrane region" description="Helical" evidence="8">
    <location>
        <begin position="130"/>
        <end position="151"/>
    </location>
</feature>
<dbReference type="PATRIC" id="fig|1603606.3.peg.1378"/>
<keyword evidence="10" id="KW-1185">Reference proteome</keyword>
<proteinExistence type="inferred from homology"/>
<feature type="transmembrane region" description="Helical" evidence="8">
    <location>
        <begin position="289"/>
        <end position="309"/>
    </location>
</feature>
<reference evidence="9 10" key="1">
    <citation type="submission" date="2015-07" db="EMBL/GenBank/DDBJ databases">
        <title>Isolation and Genomic Characterization of a Novel Halophilic Metal-Reducing Deltaproteobacterium from the Deep Subsurface.</title>
        <authorList>
            <person name="Badalamenti J.P."/>
            <person name="Summers Z.M."/>
            <person name="Gralnick J.A."/>
            <person name="Bond D.R."/>
        </authorList>
    </citation>
    <scope>NUCLEOTIDE SEQUENCE [LARGE SCALE GENOMIC DNA]</scope>
    <source>
        <strain evidence="9 10">WTL</strain>
    </source>
</reference>
<keyword evidence="3" id="KW-0813">Transport</keyword>
<dbReference type="PANTHER" id="PTHR36838">
    <property type="entry name" value="AUXIN EFFLUX CARRIER FAMILY PROTEIN"/>
    <property type="match status" value="1"/>
</dbReference>
<keyword evidence="6 8" id="KW-1133">Transmembrane helix</keyword>
<feature type="transmembrane region" description="Helical" evidence="8">
    <location>
        <begin position="41"/>
        <end position="62"/>
    </location>
</feature>
<evidence type="ECO:0000313" key="9">
    <source>
        <dbReference type="EMBL" id="ALC16041.1"/>
    </source>
</evidence>
<dbReference type="RefSeq" id="WP_053550192.1">
    <property type="nucleotide sequence ID" value="NZ_CP010802.1"/>
</dbReference>
<comment type="similarity">
    <text evidence="2">Belongs to the auxin efflux carrier (TC 2.A.69) family.</text>
</comment>
<feature type="transmembrane region" description="Helical" evidence="8">
    <location>
        <begin position="258"/>
        <end position="277"/>
    </location>
</feature>
<feature type="transmembrane region" description="Helical" evidence="8">
    <location>
        <begin position="198"/>
        <end position="219"/>
    </location>
</feature>
<dbReference type="KEGG" id="des:DSOUD_1260"/>
<keyword evidence="7 8" id="KW-0472">Membrane</keyword>
<comment type="subcellular location">
    <subcellularLocation>
        <location evidence="1">Cell membrane</location>
        <topology evidence="1">Multi-pass membrane protein</topology>
    </subcellularLocation>
</comment>
<evidence type="ECO:0000256" key="3">
    <source>
        <dbReference type="ARBA" id="ARBA00022448"/>
    </source>
</evidence>
<dbReference type="Proteomes" id="UP000057158">
    <property type="component" value="Chromosome"/>
</dbReference>
<feature type="transmembrane region" description="Helical" evidence="8">
    <location>
        <begin position="6"/>
        <end position="29"/>
    </location>
</feature>
<sequence length="315" mass="33694">MPLFLEILTIVLPVFLVIALGYFLKRLALIDAPFLFQTNRLVYYIALPLLLFYKIGSADFFASFNGTLVLGSAAAIAIAFACSYGYAALRRYPPAARGVFSQGAFRGNLAYMGLAIVLNAYGDEGLTRAGILMGFLVPVLNFFAILALLLPHRQDGTATGKGFWTRQILLNPLILASFAGIFWSFFDLPIPTILDRTLHIATGMTLPLALLAIGGSFSLQKLKGDLVMAGFATGIKIVWLPLVAAAILVALGVRGQDLGIGVLMAGTPAATATYIMAHQLKGDAELAGSIVMMSTLLSAFTYTLSLFILRGFGLL</sequence>
<keyword evidence="5 8" id="KW-0812">Transmembrane</keyword>
<dbReference type="GO" id="GO:0055085">
    <property type="term" value="P:transmembrane transport"/>
    <property type="evidence" value="ECO:0007669"/>
    <property type="project" value="InterPro"/>
</dbReference>
<keyword evidence="4" id="KW-1003">Cell membrane</keyword>
<evidence type="ECO:0000256" key="4">
    <source>
        <dbReference type="ARBA" id="ARBA00022475"/>
    </source>
</evidence>
<organism evidence="9 10">
    <name type="scientific">Desulfuromonas soudanensis</name>
    <dbReference type="NCBI Taxonomy" id="1603606"/>
    <lineage>
        <taxon>Bacteria</taxon>
        <taxon>Pseudomonadati</taxon>
        <taxon>Thermodesulfobacteriota</taxon>
        <taxon>Desulfuromonadia</taxon>
        <taxon>Desulfuromonadales</taxon>
        <taxon>Desulfuromonadaceae</taxon>
        <taxon>Desulfuromonas</taxon>
    </lineage>
</organism>
<dbReference type="AlphaFoldDB" id="A0A0M4CVZ7"/>
<dbReference type="OrthoDB" id="9805563at2"/>
<feature type="transmembrane region" description="Helical" evidence="8">
    <location>
        <begin position="68"/>
        <end position="87"/>
    </location>
</feature>
<feature type="transmembrane region" description="Helical" evidence="8">
    <location>
        <begin position="99"/>
        <end position="118"/>
    </location>
</feature>
<evidence type="ECO:0000256" key="7">
    <source>
        <dbReference type="ARBA" id="ARBA00023136"/>
    </source>
</evidence>
<name>A0A0M4CVZ7_9BACT</name>
<protein>
    <submittedName>
        <fullName evidence="9">Putative permease</fullName>
    </submittedName>
</protein>
<dbReference type="InterPro" id="IPR004776">
    <property type="entry name" value="Mem_transp_PIN-like"/>
</dbReference>
<dbReference type="GO" id="GO:0005886">
    <property type="term" value="C:plasma membrane"/>
    <property type="evidence" value="ECO:0007669"/>
    <property type="project" value="UniProtKB-SubCell"/>
</dbReference>